<dbReference type="InterPro" id="IPR036390">
    <property type="entry name" value="WH_DNA-bd_sf"/>
</dbReference>
<accession>A0AB73T9J4</accession>
<sequence length="187" mass="21273">MKTKKVYLYTEKELRAYMHPTRQKILHYLSLAPDGMTAKQLADRLAITPSSAGHHLSTLESIGMVKMIRTEKIHGLTAKYYKEVQATVSLKDTVPAAQEIKNAMLQNLINDIYSRWNQAAIKIESEGREPAASDGNLLTGIIYLTPEEAEEMGNRLLDFFERHEQPKEGCLPYEYALIAYNTKILEK</sequence>
<dbReference type="Proteomes" id="UP000245412">
    <property type="component" value="Unassembled WGS sequence"/>
</dbReference>
<dbReference type="CDD" id="cd00090">
    <property type="entry name" value="HTH_ARSR"/>
    <property type="match status" value="1"/>
</dbReference>
<dbReference type="InterPro" id="IPR011991">
    <property type="entry name" value="ArsR-like_HTH"/>
</dbReference>
<gene>
    <name evidence="2" type="ORF">C7383_101150</name>
</gene>
<dbReference type="Pfam" id="PF12840">
    <property type="entry name" value="HTH_20"/>
    <property type="match status" value="1"/>
</dbReference>
<feature type="domain" description="HTH arsR-type" evidence="1">
    <location>
        <begin position="12"/>
        <end position="86"/>
    </location>
</feature>
<name>A0AB73T9J4_9FIRM</name>
<dbReference type="InterPro" id="IPR001845">
    <property type="entry name" value="HTH_ArsR_DNA-bd_dom"/>
</dbReference>
<dbReference type="RefSeq" id="WP_109624226.1">
    <property type="nucleotide sequence ID" value="NZ_JANKBI010000001.1"/>
</dbReference>
<reference evidence="2 3" key="1">
    <citation type="submission" date="2018-05" db="EMBL/GenBank/DDBJ databases">
        <authorList>
            <person name="Goeker M."/>
            <person name="Huntemann M."/>
            <person name="Clum A."/>
            <person name="Pillay M."/>
            <person name="Palaniappan K."/>
            <person name="Varghese N."/>
            <person name="Mikhailova N."/>
            <person name="Stamatis D."/>
            <person name="Reddy T."/>
            <person name="Daum C."/>
            <person name="Shapiro N."/>
            <person name="Ivanova N."/>
            <person name="Kyrpides N."/>
            <person name="Woyke T."/>
        </authorList>
    </citation>
    <scope>NUCLEOTIDE SEQUENCE [LARGE SCALE GENOMIC DNA]</scope>
    <source>
        <strain evidence="2 3">DSM 26524</strain>
    </source>
</reference>
<dbReference type="InterPro" id="IPR036388">
    <property type="entry name" value="WH-like_DNA-bd_sf"/>
</dbReference>
<protein>
    <submittedName>
        <fullName evidence="2">Helix-turn-helix protein</fullName>
    </submittedName>
</protein>
<dbReference type="AlphaFoldDB" id="A0AB73T9J4"/>
<organism evidence="2 3">
    <name type="scientific">Murimonas intestini</name>
    <dbReference type="NCBI Taxonomy" id="1337051"/>
    <lineage>
        <taxon>Bacteria</taxon>
        <taxon>Bacillati</taxon>
        <taxon>Bacillota</taxon>
        <taxon>Clostridia</taxon>
        <taxon>Lachnospirales</taxon>
        <taxon>Lachnospiraceae</taxon>
        <taxon>Murimonas</taxon>
    </lineage>
</organism>
<keyword evidence="3" id="KW-1185">Reference proteome</keyword>
<proteinExistence type="predicted"/>
<dbReference type="SMART" id="SM00418">
    <property type="entry name" value="HTH_ARSR"/>
    <property type="match status" value="1"/>
</dbReference>
<dbReference type="SUPFAM" id="SSF46785">
    <property type="entry name" value="Winged helix' DNA-binding domain"/>
    <property type="match status" value="1"/>
</dbReference>
<evidence type="ECO:0000313" key="3">
    <source>
        <dbReference type="Proteomes" id="UP000245412"/>
    </source>
</evidence>
<dbReference type="Gene3D" id="1.10.10.10">
    <property type="entry name" value="Winged helix-like DNA-binding domain superfamily/Winged helix DNA-binding domain"/>
    <property type="match status" value="1"/>
</dbReference>
<evidence type="ECO:0000313" key="2">
    <source>
        <dbReference type="EMBL" id="PWJ78781.1"/>
    </source>
</evidence>
<dbReference type="EMBL" id="QGGY01000001">
    <property type="protein sequence ID" value="PWJ78781.1"/>
    <property type="molecule type" value="Genomic_DNA"/>
</dbReference>
<dbReference type="GO" id="GO:0003700">
    <property type="term" value="F:DNA-binding transcription factor activity"/>
    <property type="evidence" value="ECO:0007669"/>
    <property type="project" value="InterPro"/>
</dbReference>
<evidence type="ECO:0000259" key="1">
    <source>
        <dbReference type="SMART" id="SM00418"/>
    </source>
</evidence>
<comment type="caution">
    <text evidence="2">The sequence shown here is derived from an EMBL/GenBank/DDBJ whole genome shotgun (WGS) entry which is preliminary data.</text>
</comment>